<proteinExistence type="inferred from homology"/>
<evidence type="ECO:0000256" key="8">
    <source>
        <dbReference type="ARBA" id="ARBA00023277"/>
    </source>
</evidence>
<dbReference type="GO" id="GO:0005737">
    <property type="term" value="C:cytoplasm"/>
    <property type="evidence" value="ECO:0007669"/>
    <property type="project" value="UniProtKB-SubCell"/>
</dbReference>
<dbReference type="EMBL" id="CABFNQ020000747">
    <property type="protein sequence ID" value="CAH0033264.1"/>
    <property type="molecule type" value="Genomic_DNA"/>
</dbReference>
<dbReference type="PRINTS" id="PR00990">
    <property type="entry name" value="RIBOKINASE"/>
</dbReference>
<dbReference type="OrthoDB" id="415590at2759"/>
<dbReference type="InterPro" id="IPR011877">
    <property type="entry name" value="Ribokinase"/>
</dbReference>
<dbReference type="InterPro" id="IPR029056">
    <property type="entry name" value="Ribokinase-like"/>
</dbReference>
<dbReference type="SUPFAM" id="SSF53613">
    <property type="entry name" value="Ribokinase-like"/>
    <property type="match status" value="1"/>
</dbReference>
<feature type="binding site" evidence="9">
    <location>
        <position position="330"/>
    </location>
    <ligand>
        <name>K(+)</name>
        <dbReference type="ChEBI" id="CHEBI:29103"/>
    </ligand>
</feature>
<dbReference type="CDD" id="cd01174">
    <property type="entry name" value="ribokinase"/>
    <property type="match status" value="1"/>
</dbReference>
<feature type="binding site" evidence="9">
    <location>
        <begin position="14"/>
        <end position="16"/>
    </location>
    <ligand>
        <name>substrate</name>
    </ligand>
</feature>
<dbReference type="GO" id="GO:0005524">
    <property type="term" value="F:ATP binding"/>
    <property type="evidence" value="ECO:0007669"/>
    <property type="project" value="UniProtKB-UniRule"/>
</dbReference>
<feature type="active site" description="Proton acceptor" evidence="9">
    <location>
        <position position="288"/>
    </location>
</feature>
<feature type="binding site" evidence="9">
    <location>
        <position position="336"/>
    </location>
    <ligand>
        <name>K(+)</name>
        <dbReference type="ChEBI" id="CHEBI:29103"/>
    </ligand>
</feature>
<feature type="binding site" evidence="9">
    <location>
        <begin position="287"/>
        <end position="288"/>
    </location>
    <ligand>
        <name>ATP</name>
        <dbReference type="ChEBI" id="CHEBI:30616"/>
    </ligand>
</feature>
<keyword evidence="3 9" id="KW-0547">Nucleotide-binding</keyword>
<evidence type="ECO:0000256" key="3">
    <source>
        <dbReference type="ARBA" id="ARBA00022741"/>
    </source>
</evidence>
<feature type="binding site" evidence="9">
    <location>
        <position position="327"/>
    </location>
    <ligand>
        <name>K(+)</name>
        <dbReference type="ChEBI" id="CHEBI:29103"/>
    </ligand>
</feature>
<comment type="similarity">
    <text evidence="9">Belongs to the carbohydrate kinase PfkB family. Ribokinase subfamily.</text>
</comment>
<comment type="caution">
    <text evidence="9">Lacks conserved residue(s) required for the propagation of feature annotation.</text>
</comment>
<keyword evidence="2 9" id="KW-0479">Metal-binding</keyword>
<dbReference type="GO" id="GO:0005634">
    <property type="term" value="C:nucleus"/>
    <property type="evidence" value="ECO:0007669"/>
    <property type="project" value="UniProtKB-SubCell"/>
</dbReference>
<dbReference type="PANTHER" id="PTHR10584">
    <property type="entry name" value="SUGAR KINASE"/>
    <property type="match status" value="1"/>
</dbReference>
<dbReference type="InterPro" id="IPR002139">
    <property type="entry name" value="Ribo/fructo_kinase"/>
</dbReference>
<keyword evidence="7 9" id="KW-0630">Potassium</keyword>
<feature type="binding site" evidence="9">
    <location>
        <position position="288"/>
    </location>
    <ligand>
        <name>substrate</name>
    </ligand>
</feature>
<keyword evidence="9" id="KW-0539">Nucleus</keyword>
<sequence>MAVKPLIQVIGSLNTDITVTIPRVPEAGETLNADSYSIGAGGKGANQAVACGRAAFKSLTEQDIQVEIIGAVGANDPQVSSLLKPILHASGVDTDGVLEIEGATTGTSTIFVESDGQNRILFYPGANYDGMRDPSRLIDIATRSDNRYPDVVVLQGEIPRETTLELLGTFNDQSNKTQIVFNPAPAYPEGFPIEALCNLGVLIVNETECMLLARSMRVAALPLDVDPESLSRNHLDDIAHGFCDTVGVKITIVTLGSKGAYFATQSGIRDIVPSAKVDKVVDTTAAGDTFAGYFAAILARHIASNKKWEEFNVRIAIEAANTAAARCVQKAGSIQSIPFGYELC</sequence>
<evidence type="ECO:0000256" key="7">
    <source>
        <dbReference type="ARBA" id="ARBA00022958"/>
    </source>
</evidence>
<protein>
    <recommendedName>
        <fullName evidence="9">Ribokinase</fullName>
        <shortName evidence="9">RK</shortName>
        <ecNumber evidence="9">2.7.1.15</ecNumber>
    </recommendedName>
</protein>
<dbReference type="GO" id="GO:0004747">
    <property type="term" value="F:ribokinase activity"/>
    <property type="evidence" value="ECO:0007669"/>
    <property type="project" value="UniProtKB-UniRule"/>
</dbReference>
<feature type="binding site" evidence="9">
    <location>
        <position position="321"/>
    </location>
    <ligand>
        <name>ATP</name>
        <dbReference type="ChEBI" id="CHEBI:30616"/>
    </ligand>
</feature>
<feature type="binding site" evidence="9">
    <location>
        <begin position="42"/>
        <end position="46"/>
    </location>
    <ligand>
        <name>substrate</name>
    </ligand>
</feature>
<evidence type="ECO:0000256" key="5">
    <source>
        <dbReference type="ARBA" id="ARBA00022840"/>
    </source>
</evidence>
<feature type="binding site" evidence="9">
    <location>
        <position position="205"/>
    </location>
    <ligand>
        <name>ATP</name>
        <dbReference type="ChEBI" id="CHEBI:30616"/>
    </ligand>
</feature>
<keyword evidence="8 9" id="KW-0119">Carbohydrate metabolism</keyword>
<evidence type="ECO:0000259" key="10">
    <source>
        <dbReference type="Pfam" id="PF00294"/>
    </source>
</evidence>
<dbReference type="Proteomes" id="UP000696573">
    <property type="component" value="Unassembled WGS sequence"/>
</dbReference>
<keyword evidence="4 9" id="KW-0418">Kinase</keyword>
<feature type="binding site" evidence="9">
    <location>
        <position position="157"/>
    </location>
    <ligand>
        <name>substrate</name>
    </ligand>
</feature>
<keyword evidence="9" id="KW-0963">Cytoplasm</keyword>
<dbReference type="HAMAP" id="MF_01987">
    <property type="entry name" value="Ribokinase"/>
    <property type="match status" value="1"/>
</dbReference>
<feature type="domain" description="Carbohydrate kinase PfkB" evidence="10">
    <location>
        <begin position="6"/>
        <end position="338"/>
    </location>
</feature>
<dbReference type="GO" id="GO:0019303">
    <property type="term" value="P:D-ribose catabolic process"/>
    <property type="evidence" value="ECO:0007669"/>
    <property type="project" value="UniProtKB-UniRule"/>
</dbReference>
<evidence type="ECO:0000256" key="6">
    <source>
        <dbReference type="ARBA" id="ARBA00022842"/>
    </source>
</evidence>
<evidence type="ECO:0000256" key="9">
    <source>
        <dbReference type="HAMAP-Rule" id="MF_03215"/>
    </source>
</evidence>
<keyword evidence="12" id="KW-1185">Reference proteome</keyword>
<feature type="binding site" evidence="9">
    <location>
        <position position="282"/>
    </location>
    <ligand>
        <name>K(+)</name>
        <dbReference type="ChEBI" id="CHEBI:29103"/>
    </ligand>
</feature>
<dbReference type="EC" id="2.7.1.15" evidence="9"/>
<dbReference type="InterPro" id="IPR011611">
    <property type="entry name" value="PfkB_dom"/>
</dbReference>
<name>A0A9N9VWL4_9HYPO</name>
<keyword evidence="1 9" id="KW-0808">Transferase</keyword>
<comment type="subunit">
    <text evidence="9">Homodimer.</text>
</comment>
<evidence type="ECO:0000256" key="2">
    <source>
        <dbReference type="ARBA" id="ARBA00022723"/>
    </source>
</evidence>
<evidence type="ECO:0000313" key="11">
    <source>
        <dbReference type="EMBL" id="CAH0033264.1"/>
    </source>
</evidence>
<accession>A0A9N9VWL4</accession>
<evidence type="ECO:0000256" key="4">
    <source>
        <dbReference type="ARBA" id="ARBA00022777"/>
    </source>
</evidence>
<dbReference type="AlphaFoldDB" id="A0A9N9VWL4"/>
<dbReference type="Pfam" id="PF00294">
    <property type="entry name" value="PfkB"/>
    <property type="match status" value="1"/>
</dbReference>
<dbReference type="GO" id="GO:0046872">
    <property type="term" value="F:metal ion binding"/>
    <property type="evidence" value="ECO:0007669"/>
    <property type="project" value="UniProtKB-KW"/>
</dbReference>
<reference evidence="11" key="1">
    <citation type="submission" date="2021-10" db="EMBL/GenBank/DDBJ databases">
        <authorList>
            <person name="Piombo E."/>
        </authorList>
    </citation>
    <scope>NUCLEOTIDE SEQUENCE</scope>
</reference>
<comment type="activity regulation">
    <text evidence="9">Activated by a monovalent cation that binds near, but not in, the active site. The most likely occupant of the site in vivo is potassium. Ion binding induces a conformational change that may alter substrate affinity.</text>
</comment>
<evidence type="ECO:0000313" key="12">
    <source>
        <dbReference type="Proteomes" id="UP000696573"/>
    </source>
</evidence>
<comment type="caution">
    <text evidence="11">The sequence shown here is derived from an EMBL/GenBank/DDBJ whole genome shotgun (WGS) entry which is preliminary data.</text>
</comment>
<feature type="binding site" evidence="9">
    <location>
        <begin position="254"/>
        <end position="259"/>
    </location>
    <ligand>
        <name>ATP</name>
        <dbReference type="ChEBI" id="CHEBI:30616"/>
    </ligand>
</feature>
<organism evidence="11 12">
    <name type="scientific">Clonostachys rhizophaga</name>
    <dbReference type="NCBI Taxonomy" id="160324"/>
    <lineage>
        <taxon>Eukaryota</taxon>
        <taxon>Fungi</taxon>
        <taxon>Dikarya</taxon>
        <taxon>Ascomycota</taxon>
        <taxon>Pezizomycotina</taxon>
        <taxon>Sordariomycetes</taxon>
        <taxon>Hypocreomycetidae</taxon>
        <taxon>Hypocreales</taxon>
        <taxon>Bionectriaceae</taxon>
        <taxon>Clonostachys</taxon>
    </lineage>
</organism>
<feature type="binding site" evidence="9">
    <location>
        <position position="284"/>
    </location>
    <ligand>
        <name>K(+)</name>
        <dbReference type="ChEBI" id="CHEBI:29103"/>
    </ligand>
</feature>
<comment type="pathway">
    <text evidence="9">Carbohydrate metabolism; D-ribose degradation; D-ribose 5-phosphate from beta-D-ribopyranose: step 2/2.</text>
</comment>
<comment type="subcellular location">
    <subcellularLocation>
        <location evidence="9">Cytoplasm</location>
    </subcellularLocation>
    <subcellularLocation>
        <location evidence="9">Nucleus</location>
    </subcellularLocation>
</comment>
<dbReference type="Gene3D" id="3.40.1190.20">
    <property type="match status" value="1"/>
</dbReference>
<keyword evidence="6 9" id="KW-0460">Magnesium</keyword>
<gene>
    <name evidence="11" type="ORF">CRHIZ90672A_00008625</name>
</gene>
<keyword evidence="5 9" id="KW-0067">ATP-binding</keyword>
<comment type="catalytic activity">
    <reaction evidence="9">
        <text>D-ribose + ATP = D-ribose 5-phosphate + ADP + H(+)</text>
        <dbReference type="Rhea" id="RHEA:13697"/>
        <dbReference type="ChEBI" id="CHEBI:15378"/>
        <dbReference type="ChEBI" id="CHEBI:30616"/>
        <dbReference type="ChEBI" id="CHEBI:47013"/>
        <dbReference type="ChEBI" id="CHEBI:78346"/>
        <dbReference type="ChEBI" id="CHEBI:456216"/>
        <dbReference type="EC" id="2.7.1.15"/>
    </reaction>
</comment>
<dbReference type="PANTHER" id="PTHR10584:SF166">
    <property type="entry name" value="RIBOKINASE"/>
    <property type="match status" value="1"/>
</dbReference>
<comment type="cofactor">
    <cofactor evidence="9">
        <name>Mg(2+)</name>
        <dbReference type="ChEBI" id="CHEBI:18420"/>
    </cofactor>
    <text evidence="9">Requires a divalent cation, most likely magnesium in vivo, as an electrophilic catalyst to aid phosphoryl group transfer. It is the chelate of the metal and the nucleotide that is the actual substrate.</text>
</comment>
<feature type="binding site" evidence="9">
    <location>
        <position position="332"/>
    </location>
    <ligand>
        <name>K(+)</name>
        <dbReference type="ChEBI" id="CHEBI:29103"/>
    </ligand>
</feature>
<evidence type="ECO:0000256" key="1">
    <source>
        <dbReference type="ARBA" id="ARBA00022679"/>
    </source>
</evidence>
<comment type="function">
    <text evidence="9">Catalyzes the phosphorylation of ribose at O-5 in a reaction requiring ATP and magnesium. The resulting D-ribose-5-phosphate can then be used either for sythesis of nucleotides, histidine, and tryptophan, or as a component of the pentose phosphate pathway.</text>
</comment>